<dbReference type="Gene3D" id="3.40.50.300">
    <property type="entry name" value="P-loop containing nucleotide triphosphate hydrolases"/>
    <property type="match status" value="1"/>
</dbReference>
<dbReference type="Pfam" id="PF13191">
    <property type="entry name" value="AAA_16"/>
    <property type="match status" value="1"/>
</dbReference>
<sequence length="958" mass="103214">MFPVELPTVWAGREKELAALHTAVEATRQGRGSVLWVEGEAGIGKSSLVAAGLTSGGFRPRELLWGTADQLSHRFPLRVMLDCLQVRPRSPDPRRARIAEFLQDRRPGLFAADDIESAATEMLVSLVDELSTDTPTVLVLDDLQWADEASLMLWHRLALAAEELPLLLVSATRPVPARQDVQTLRAATLRRGGTLLPLGALDADDVRTLVTGMLGVPPGPALNRLLGRAMGNPLYLRELLDALAREQTAGTALAEGEISDDAFERVPASFTAALSDRLSVVSVATAQMLRTASLLGGEFAVTDLAALLRRTASDLAEGLQDAVAAGIVVGVGDHLAFRHPLIRQALYDSVPAALRAALHCEAAKALVSAGAEPLRVAQQLLAAGRPGDEWTRTWVVEAAPALAARAPDIATELLQRELEASQLDRTDRAALTVELARVLLGVGRHPEAADRARQALAVATRPEHRVEMSSILARTLFHQGRNEEAVDVVRSALGRPDVPAVWRARLLASLSMFERASTGDLDTADGTARQALRVGEDAGDAFATAYALTDLWLTHSIRRDHDAALGYVDRALMVLGDAPEHTDLRTFAFDGRIFSLQNLDRWPEAEATLRRARDLGQQAAGSGQGVSALTAAVLLYWLGRWDDALAELDTVDRDTTGITYSGLRERGPALLWHGVAAFIAGHRGENGAAAEHLRAGLALPVRTVADRENRDFLLAARALAAEQEGEPARALSLLSALLERAPGEMTLLHQWMPELVRLAVTVDDRSAARAALQACQAEAAAESRPGRAAAALRRCRGLLDEDPEPLREAVAYYRSVGSPVELTGTLEDLATVLAGGGQQAEARTLLGEAVDRYDALGALWDIRRAEGRLRRVGVRRGVRGRRPARAQIGWEALTPTETRVAALVAEGRSTPDIAREMYLSRRTVQTHISHVLGKLGVRSRVEIAREALRRETVADAGA</sequence>
<keyword evidence="2" id="KW-0067">ATP-binding</keyword>
<dbReference type="SUPFAM" id="SSF52540">
    <property type="entry name" value="P-loop containing nucleoside triphosphate hydrolases"/>
    <property type="match status" value="1"/>
</dbReference>
<dbReference type="SUPFAM" id="SSF46894">
    <property type="entry name" value="C-terminal effector domain of the bipartite response regulators"/>
    <property type="match status" value="1"/>
</dbReference>
<dbReference type="Pfam" id="PF00196">
    <property type="entry name" value="GerE"/>
    <property type="match status" value="1"/>
</dbReference>
<dbReference type="PANTHER" id="PTHR16305">
    <property type="entry name" value="TESTICULAR SOLUBLE ADENYLYL CYCLASE"/>
    <property type="match status" value="1"/>
</dbReference>
<evidence type="ECO:0000256" key="1">
    <source>
        <dbReference type="ARBA" id="ARBA00022741"/>
    </source>
</evidence>
<comment type="caution">
    <text evidence="4">The sequence shown here is derived from an EMBL/GenBank/DDBJ whole genome shotgun (WGS) entry which is preliminary data.</text>
</comment>
<keyword evidence="1" id="KW-0547">Nucleotide-binding</keyword>
<dbReference type="Gene3D" id="1.25.40.10">
    <property type="entry name" value="Tetratricopeptide repeat domain"/>
    <property type="match status" value="2"/>
</dbReference>
<dbReference type="PRINTS" id="PR00038">
    <property type="entry name" value="HTHLUXR"/>
</dbReference>
<dbReference type="InterPro" id="IPR000792">
    <property type="entry name" value="Tscrpt_reg_LuxR_C"/>
</dbReference>
<evidence type="ECO:0000256" key="2">
    <source>
        <dbReference type="ARBA" id="ARBA00022840"/>
    </source>
</evidence>
<dbReference type="PROSITE" id="PS50043">
    <property type="entry name" value="HTH_LUXR_2"/>
    <property type="match status" value="1"/>
</dbReference>
<dbReference type="PROSITE" id="PS00622">
    <property type="entry name" value="HTH_LUXR_1"/>
    <property type="match status" value="1"/>
</dbReference>
<evidence type="ECO:0000313" key="5">
    <source>
        <dbReference type="Proteomes" id="UP000646749"/>
    </source>
</evidence>
<dbReference type="Proteomes" id="UP000646749">
    <property type="component" value="Unassembled WGS sequence"/>
</dbReference>
<dbReference type="PANTHER" id="PTHR16305:SF35">
    <property type="entry name" value="TRANSCRIPTIONAL ACTIVATOR DOMAIN"/>
    <property type="match status" value="1"/>
</dbReference>
<proteinExistence type="predicted"/>
<dbReference type="InterPro" id="IPR041664">
    <property type="entry name" value="AAA_16"/>
</dbReference>
<dbReference type="InterPro" id="IPR011990">
    <property type="entry name" value="TPR-like_helical_dom_sf"/>
</dbReference>
<dbReference type="Gene3D" id="1.10.10.10">
    <property type="entry name" value="Winged helix-like DNA-binding domain superfamily/Winged helix DNA-binding domain"/>
    <property type="match status" value="1"/>
</dbReference>
<dbReference type="CDD" id="cd06170">
    <property type="entry name" value="LuxR_C_like"/>
    <property type="match status" value="1"/>
</dbReference>
<dbReference type="InterPro" id="IPR016032">
    <property type="entry name" value="Sig_transdc_resp-reg_C-effctor"/>
</dbReference>
<feature type="domain" description="HTH luxR-type" evidence="3">
    <location>
        <begin position="886"/>
        <end position="951"/>
    </location>
</feature>
<dbReference type="SUPFAM" id="SSF48452">
    <property type="entry name" value="TPR-like"/>
    <property type="match status" value="1"/>
</dbReference>
<protein>
    <submittedName>
        <fullName evidence="4">SARP family transcriptional regulator</fullName>
    </submittedName>
</protein>
<accession>A0ABQ4E7B1</accession>
<name>A0ABQ4E7B1_9ACTN</name>
<keyword evidence="5" id="KW-1185">Reference proteome</keyword>
<dbReference type="InterPro" id="IPR027417">
    <property type="entry name" value="P-loop_NTPase"/>
</dbReference>
<dbReference type="InterPro" id="IPR036388">
    <property type="entry name" value="WH-like_DNA-bd_sf"/>
</dbReference>
<dbReference type="SMART" id="SM00421">
    <property type="entry name" value="HTH_LUXR"/>
    <property type="match status" value="1"/>
</dbReference>
<dbReference type="RefSeq" id="WP_203869009.1">
    <property type="nucleotide sequence ID" value="NZ_BONW01000028.1"/>
</dbReference>
<evidence type="ECO:0000259" key="3">
    <source>
        <dbReference type="PROSITE" id="PS50043"/>
    </source>
</evidence>
<gene>
    <name evidence="4" type="ORF">Pen02_55460</name>
</gene>
<evidence type="ECO:0000313" key="4">
    <source>
        <dbReference type="EMBL" id="GIG90610.1"/>
    </source>
</evidence>
<organism evidence="4 5">
    <name type="scientific">Plantactinospora endophytica</name>
    <dbReference type="NCBI Taxonomy" id="673535"/>
    <lineage>
        <taxon>Bacteria</taxon>
        <taxon>Bacillati</taxon>
        <taxon>Actinomycetota</taxon>
        <taxon>Actinomycetes</taxon>
        <taxon>Micromonosporales</taxon>
        <taxon>Micromonosporaceae</taxon>
        <taxon>Plantactinospora</taxon>
    </lineage>
</organism>
<dbReference type="EMBL" id="BONW01000028">
    <property type="protein sequence ID" value="GIG90610.1"/>
    <property type="molecule type" value="Genomic_DNA"/>
</dbReference>
<reference evidence="4 5" key="1">
    <citation type="submission" date="2021-01" db="EMBL/GenBank/DDBJ databases">
        <title>Whole genome shotgun sequence of Plantactinospora endophytica NBRC 110450.</title>
        <authorList>
            <person name="Komaki H."/>
            <person name="Tamura T."/>
        </authorList>
    </citation>
    <scope>NUCLEOTIDE SEQUENCE [LARGE SCALE GENOMIC DNA]</scope>
    <source>
        <strain evidence="4 5">NBRC 110450</strain>
    </source>
</reference>